<dbReference type="GO" id="GO:0003700">
    <property type="term" value="F:DNA-binding transcription factor activity"/>
    <property type="evidence" value="ECO:0007669"/>
    <property type="project" value="InterPro"/>
</dbReference>
<evidence type="ECO:0000259" key="4">
    <source>
        <dbReference type="PROSITE" id="PS50987"/>
    </source>
</evidence>
<keyword evidence="3" id="KW-0804">Transcription</keyword>
<dbReference type="InterPro" id="IPR011991">
    <property type="entry name" value="ArsR-like_HTH"/>
</dbReference>
<dbReference type="PANTHER" id="PTHR43132:SF8">
    <property type="entry name" value="HTH-TYPE TRANSCRIPTIONAL REGULATOR KMTR"/>
    <property type="match status" value="1"/>
</dbReference>
<keyword evidence="6" id="KW-1185">Reference proteome</keyword>
<dbReference type="CDD" id="cd00090">
    <property type="entry name" value="HTH_ARSR"/>
    <property type="match status" value="1"/>
</dbReference>
<evidence type="ECO:0000313" key="6">
    <source>
        <dbReference type="Proteomes" id="UP000561011"/>
    </source>
</evidence>
<dbReference type="EMBL" id="JACBYE010000008">
    <property type="protein sequence ID" value="NYS92913.1"/>
    <property type="molecule type" value="Genomic_DNA"/>
</dbReference>
<name>A0A853EU63_9MICO</name>
<reference evidence="5 6" key="1">
    <citation type="submission" date="2020-07" db="EMBL/GenBank/DDBJ databases">
        <title>MOT database genomes.</title>
        <authorList>
            <person name="Joseph S."/>
            <person name="Aduse-Opoku J."/>
            <person name="Hashim A."/>
            <person name="Wade W."/>
            <person name="Curtis M."/>
        </authorList>
    </citation>
    <scope>NUCLEOTIDE SEQUENCE [LARGE SCALE GENOMIC DNA]</scope>
    <source>
        <strain evidence="5 6">DSM 100099</strain>
    </source>
</reference>
<evidence type="ECO:0000256" key="3">
    <source>
        <dbReference type="ARBA" id="ARBA00023163"/>
    </source>
</evidence>
<feature type="domain" description="HTH arsR-type" evidence="4">
    <location>
        <begin position="12"/>
        <end position="106"/>
    </location>
</feature>
<comment type="caution">
    <text evidence="5">The sequence shown here is derived from an EMBL/GenBank/DDBJ whole genome shotgun (WGS) entry which is preliminary data.</text>
</comment>
<dbReference type="InterPro" id="IPR051011">
    <property type="entry name" value="Metal_resp_trans_reg"/>
</dbReference>
<dbReference type="Proteomes" id="UP000561011">
    <property type="component" value="Unassembled WGS sequence"/>
</dbReference>
<organism evidence="5 6">
    <name type="scientific">Sanguibacter inulinus</name>
    <dbReference type="NCBI Taxonomy" id="60922"/>
    <lineage>
        <taxon>Bacteria</taxon>
        <taxon>Bacillati</taxon>
        <taxon>Actinomycetota</taxon>
        <taxon>Actinomycetes</taxon>
        <taxon>Micrococcales</taxon>
        <taxon>Sanguibacteraceae</taxon>
        <taxon>Sanguibacter</taxon>
    </lineage>
</organism>
<proteinExistence type="predicted"/>
<dbReference type="RefSeq" id="WP_179912686.1">
    <property type="nucleotide sequence ID" value="NZ_JACBYE010000008.1"/>
</dbReference>
<evidence type="ECO:0000256" key="2">
    <source>
        <dbReference type="ARBA" id="ARBA00023125"/>
    </source>
</evidence>
<dbReference type="PROSITE" id="PS50987">
    <property type="entry name" value="HTH_ARSR_2"/>
    <property type="match status" value="1"/>
</dbReference>
<dbReference type="InterPro" id="IPR036388">
    <property type="entry name" value="WH-like_DNA-bd_sf"/>
</dbReference>
<keyword evidence="2" id="KW-0238">DNA-binding</keyword>
<dbReference type="InterPro" id="IPR036390">
    <property type="entry name" value="WH_DNA-bd_sf"/>
</dbReference>
<accession>A0A853EU63</accession>
<gene>
    <name evidence="5" type="ORF">HZZ10_05145</name>
</gene>
<protein>
    <submittedName>
        <fullName evidence="5">Helix-turn-helix transcriptional regulator</fullName>
    </submittedName>
</protein>
<dbReference type="PRINTS" id="PR00778">
    <property type="entry name" value="HTHARSR"/>
</dbReference>
<dbReference type="SUPFAM" id="SSF46785">
    <property type="entry name" value="Winged helix' DNA-binding domain"/>
    <property type="match status" value="1"/>
</dbReference>
<dbReference type="GO" id="GO:0003677">
    <property type="term" value="F:DNA binding"/>
    <property type="evidence" value="ECO:0007669"/>
    <property type="project" value="UniProtKB-KW"/>
</dbReference>
<dbReference type="PANTHER" id="PTHR43132">
    <property type="entry name" value="ARSENICAL RESISTANCE OPERON REPRESSOR ARSR-RELATED"/>
    <property type="match status" value="1"/>
</dbReference>
<sequence>MSEDKKVCSLGVDSQYVEMAAEVFRLLSDATRIRIVIALRGGELSVNQLAEVVEKTPTIVSQHLAKMRWARMVAVRKDGTRAFYSLTDEHARHLVGEAVFQAEHALDETPAHHETAMPLAPAHHEHLPEER</sequence>
<dbReference type="NCBIfam" id="NF033788">
    <property type="entry name" value="HTH_metalloreg"/>
    <property type="match status" value="1"/>
</dbReference>
<dbReference type="AlphaFoldDB" id="A0A853EU63"/>
<dbReference type="InterPro" id="IPR001845">
    <property type="entry name" value="HTH_ArsR_DNA-bd_dom"/>
</dbReference>
<keyword evidence="1" id="KW-0805">Transcription regulation</keyword>
<dbReference type="Gene3D" id="1.10.10.10">
    <property type="entry name" value="Winged helix-like DNA-binding domain superfamily/Winged helix DNA-binding domain"/>
    <property type="match status" value="1"/>
</dbReference>
<dbReference type="Pfam" id="PF01022">
    <property type="entry name" value="HTH_5"/>
    <property type="match status" value="1"/>
</dbReference>
<evidence type="ECO:0000256" key="1">
    <source>
        <dbReference type="ARBA" id="ARBA00023015"/>
    </source>
</evidence>
<dbReference type="SMART" id="SM00418">
    <property type="entry name" value="HTH_ARSR"/>
    <property type="match status" value="1"/>
</dbReference>
<evidence type="ECO:0000313" key="5">
    <source>
        <dbReference type="EMBL" id="NYS92913.1"/>
    </source>
</evidence>